<evidence type="ECO:0000313" key="10">
    <source>
        <dbReference type="Proteomes" id="UP000076796"/>
    </source>
</evidence>
<dbReference type="Proteomes" id="UP000076796">
    <property type="component" value="Unassembled WGS sequence"/>
</dbReference>
<dbReference type="InterPro" id="IPR035906">
    <property type="entry name" value="MetI-like_sf"/>
</dbReference>
<keyword evidence="5 7" id="KW-1133">Transmembrane helix</keyword>
<feature type="domain" description="ABC transmembrane type-1" evidence="8">
    <location>
        <begin position="93"/>
        <end position="308"/>
    </location>
</feature>
<evidence type="ECO:0000259" key="8">
    <source>
        <dbReference type="PROSITE" id="PS50928"/>
    </source>
</evidence>
<dbReference type="SUPFAM" id="SSF161098">
    <property type="entry name" value="MetI-like"/>
    <property type="match status" value="1"/>
</dbReference>
<name>A0A163JLK9_9BACL</name>
<dbReference type="Gene3D" id="1.10.3720.10">
    <property type="entry name" value="MetI-like"/>
    <property type="match status" value="1"/>
</dbReference>
<feature type="transmembrane region" description="Helical" evidence="7">
    <location>
        <begin position="99"/>
        <end position="121"/>
    </location>
</feature>
<feature type="transmembrane region" description="Helical" evidence="7">
    <location>
        <begin position="34"/>
        <end position="60"/>
    </location>
</feature>
<feature type="transmembrane region" description="Helical" evidence="7">
    <location>
        <begin position="133"/>
        <end position="153"/>
    </location>
</feature>
<dbReference type="STRING" id="59843.A3958_11920"/>
<dbReference type="AlphaFoldDB" id="A0A163JLK9"/>
<keyword evidence="10" id="KW-1185">Reference proteome</keyword>
<keyword evidence="3" id="KW-1003">Cell membrane</keyword>
<dbReference type="OrthoDB" id="9785836at2"/>
<dbReference type="RefSeq" id="WP_063478448.1">
    <property type="nucleotide sequence ID" value="NZ_CP147845.1"/>
</dbReference>
<dbReference type="GO" id="GO:0005886">
    <property type="term" value="C:plasma membrane"/>
    <property type="evidence" value="ECO:0007669"/>
    <property type="project" value="UniProtKB-SubCell"/>
</dbReference>
<evidence type="ECO:0000256" key="5">
    <source>
        <dbReference type="ARBA" id="ARBA00022989"/>
    </source>
</evidence>
<gene>
    <name evidence="9" type="ORF">AWU65_12380</name>
</gene>
<dbReference type="PROSITE" id="PS50928">
    <property type="entry name" value="ABC_TM1"/>
    <property type="match status" value="1"/>
</dbReference>
<accession>A0A163JLK9</accession>
<dbReference type="InterPro" id="IPR050809">
    <property type="entry name" value="UgpAE/MalFG_permease"/>
</dbReference>
<evidence type="ECO:0000256" key="1">
    <source>
        <dbReference type="ARBA" id="ARBA00004651"/>
    </source>
</evidence>
<comment type="caution">
    <text evidence="9">The sequence shown here is derived from an EMBL/GenBank/DDBJ whole genome shotgun (WGS) entry which is preliminary data.</text>
</comment>
<keyword evidence="2 7" id="KW-0813">Transport</keyword>
<keyword evidence="4 7" id="KW-0812">Transmembrane</keyword>
<comment type="subcellular location">
    <subcellularLocation>
        <location evidence="1 7">Cell membrane</location>
        <topology evidence="1 7">Multi-pass membrane protein</topology>
    </subcellularLocation>
</comment>
<dbReference type="PANTHER" id="PTHR43227">
    <property type="entry name" value="BLL4140 PROTEIN"/>
    <property type="match status" value="1"/>
</dbReference>
<comment type="similarity">
    <text evidence="7">Belongs to the binding-protein-dependent transport system permease family.</text>
</comment>
<dbReference type="CDD" id="cd06261">
    <property type="entry name" value="TM_PBP2"/>
    <property type="match status" value="1"/>
</dbReference>
<reference evidence="9" key="1">
    <citation type="journal article" date="2016" name="Genome Announc.">
        <title>Draft genomes of two strains of Paenibacillus glucanolyticus with capability to degrade lignocellulose.</title>
        <authorList>
            <person name="Mathews S.L."/>
            <person name="Pawlak J."/>
            <person name="Grunden A.M."/>
        </authorList>
    </citation>
    <scope>NUCLEOTIDE SEQUENCE [LARGE SCALE GENOMIC DNA]</scope>
    <source>
        <strain evidence="9">SLM1</strain>
    </source>
</reference>
<dbReference type="GeneID" id="97558005"/>
<keyword evidence="6 7" id="KW-0472">Membrane</keyword>
<dbReference type="InterPro" id="IPR000515">
    <property type="entry name" value="MetI-like"/>
</dbReference>
<dbReference type="Pfam" id="PF00528">
    <property type="entry name" value="BPD_transp_1"/>
    <property type="match status" value="1"/>
</dbReference>
<sequence>MASAGTKTSNARPRAGFAKRTTAAFQRIKRDRQLLILLIPCLLFYLIFRYGPLYGMIIAFKDYSVFTGILESDWVGLKHFEKFFGSADFWMLFKNTLLLGVYNLIFGFPFPIILAILLNEVRIKWFKKSVQTLSYLPSFLSVVIISSMIIDFLSPNQGILNQLLASLGFEKKYFLIDPNWFRTIYVSSDIWANVGYEAIIYMAAIAGISPSLYEAAKVDGAKRRHMIFKITIPAIMPTIIIMFILKTGSMLRIGYEKVLLLYNPMTYEVADVFSTYVYRKGLLEANYSYATAVGLFEALVAMILLLSSNYLSKRLGGSGLW</sequence>
<proteinExistence type="inferred from homology"/>
<dbReference type="PANTHER" id="PTHR43227:SF11">
    <property type="entry name" value="BLL4140 PROTEIN"/>
    <property type="match status" value="1"/>
</dbReference>
<evidence type="ECO:0000256" key="6">
    <source>
        <dbReference type="ARBA" id="ARBA00023136"/>
    </source>
</evidence>
<protein>
    <submittedName>
        <fullName evidence="9">Sugar ABC transporter permease</fullName>
    </submittedName>
</protein>
<evidence type="ECO:0000256" key="2">
    <source>
        <dbReference type="ARBA" id="ARBA00022448"/>
    </source>
</evidence>
<evidence type="ECO:0000313" key="9">
    <source>
        <dbReference type="EMBL" id="KZS46659.1"/>
    </source>
</evidence>
<evidence type="ECO:0000256" key="4">
    <source>
        <dbReference type="ARBA" id="ARBA00022692"/>
    </source>
</evidence>
<dbReference type="EMBL" id="LWMH01000001">
    <property type="protein sequence ID" value="KZS46659.1"/>
    <property type="molecule type" value="Genomic_DNA"/>
</dbReference>
<evidence type="ECO:0000256" key="3">
    <source>
        <dbReference type="ARBA" id="ARBA00022475"/>
    </source>
</evidence>
<dbReference type="GO" id="GO:0055085">
    <property type="term" value="P:transmembrane transport"/>
    <property type="evidence" value="ECO:0007669"/>
    <property type="project" value="InterPro"/>
</dbReference>
<feature type="transmembrane region" description="Helical" evidence="7">
    <location>
        <begin position="287"/>
        <end position="306"/>
    </location>
</feature>
<feature type="transmembrane region" description="Helical" evidence="7">
    <location>
        <begin position="227"/>
        <end position="245"/>
    </location>
</feature>
<feature type="transmembrane region" description="Helical" evidence="7">
    <location>
        <begin position="198"/>
        <end position="215"/>
    </location>
</feature>
<evidence type="ECO:0000256" key="7">
    <source>
        <dbReference type="RuleBase" id="RU363032"/>
    </source>
</evidence>
<organism evidence="9 10">
    <name type="scientific">Paenibacillus glucanolyticus</name>
    <dbReference type="NCBI Taxonomy" id="59843"/>
    <lineage>
        <taxon>Bacteria</taxon>
        <taxon>Bacillati</taxon>
        <taxon>Bacillota</taxon>
        <taxon>Bacilli</taxon>
        <taxon>Bacillales</taxon>
        <taxon>Paenibacillaceae</taxon>
        <taxon>Paenibacillus</taxon>
    </lineage>
</organism>